<evidence type="ECO:0000256" key="1">
    <source>
        <dbReference type="ARBA" id="ARBA00004202"/>
    </source>
</evidence>
<dbReference type="SUPFAM" id="SSF52540">
    <property type="entry name" value="P-loop containing nucleoside triphosphate hydrolases"/>
    <property type="match status" value="1"/>
</dbReference>
<evidence type="ECO:0000256" key="4">
    <source>
        <dbReference type="ARBA" id="ARBA00022741"/>
    </source>
</evidence>
<evidence type="ECO:0000313" key="10">
    <source>
        <dbReference type="Proteomes" id="UP000292408"/>
    </source>
</evidence>
<dbReference type="Pfam" id="PF00005">
    <property type="entry name" value="ABC_tran"/>
    <property type="match status" value="1"/>
</dbReference>
<keyword evidence="4" id="KW-0547">Nucleotide-binding</keyword>
<keyword evidence="7" id="KW-1133">Transmembrane helix</keyword>
<evidence type="ECO:0000256" key="6">
    <source>
        <dbReference type="ARBA" id="ARBA00023251"/>
    </source>
</evidence>
<dbReference type="InterPro" id="IPR027417">
    <property type="entry name" value="P-loop_NTPase"/>
</dbReference>
<keyword evidence="6" id="KW-0046">Antibiotic resistance</keyword>
<evidence type="ECO:0000256" key="3">
    <source>
        <dbReference type="ARBA" id="ARBA00022448"/>
    </source>
</evidence>
<dbReference type="OrthoDB" id="9804819at2"/>
<evidence type="ECO:0000256" key="5">
    <source>
        <dbReference type="ARBA" id="ARBA00022840"/>
    </source>
</evidence>
<dbReference type="RefSeq" id="WP_130281744.1">
    <property type="nucleotide sequence ID" value="NZ_SGXT01000013.1"/>
</dbReference>
<dbReference type="PANTHER" id="PTHR42711">
    <property type="entry name" value="ABC TRANSPORTER ATP-BINDING PROTEIN"/>
    <property type="match status" value="1"/>
</dbReference>
<evidence type="ECO:0000259" key="8">
    <source>
        <dbReference type="Pfam" id="PF00005"/>
    </source>
</evidence>
<proteinExistence type="inferred from homology"/>
<dbReference type="EMBL" id="SGXT01000013">
    <property type="protein sequence ID" value="RZT62532.1"/>
    <property type="molecule type" value="Genomic_DNA"/>
</dbReference>
<keyword evidence="7" id="KW-0812">Transmembrane</keyword>
<accession>A0A4Q7TSJ4</accession>
<dbReference type="GO" id="GO:0016887">
    <property type="term" value="F:ATP hydrolysis activity"/>
    <property type="evidence" value="ECO:0007669"/>
    <property type="project" value="InterPro"/>
</dbReference>
<reference evidence="9 10" key="1">
    <citation type="journal article" date="2015" name="Stand. Genomic Sci.">
        <title>Genomic Encyclopedia of Bacterial and Archaeal Type Strains, Phase III: the genomes of soil and plant-associated and newly described type strains.</title>
        <authorList>
            <person name="Whitman W.B."/>
            <person name="Woyke T."/>
            <person name="Klenk H.P."/>
            <person name="Zhou Y."/>
            <person name="Lilburn T.G."/>
            <person name="Beck B.J."/>
            <person name="De Vos P."/>
            <person name="Vandamme P."/>
            <person name="Eisen J.A."/>
            <person name="Garrity G."/>
            <person name="Hugenholtz P."/>
            <person name="Kyrpides N.C."/>
        </authorList>
    </citation>
    <scope>NUCLEOTIDE SEQUENCE [LARGE SCALE GENOMIC DNA]</scope>
    <source>
        <strain evidence="9 10">AC4r</strain>
    </source>
</reference>
<feature type="domain" description="ABC transporter" evidence="8">
    <location>
        <begin position="21"/>
        <end position="74"/>
    </location>
</feature>
<dbReference type="InterPro" id="IPR050763">
    <property type="entry name" value="ABC_transporter_ATP-binding"/>
</dbReference>
<evidence type="ECO:0000313" key="9">
    <source>
        <dbReference type="EMBL" id="RZT62532.1"/>
    </source>
</evidence>
<feature type="transmembrane region" description="Helical" evidence="7">
    <location>
        <begin position="101"/>
        <end position="124"/>
    </location>
</feature>
<evidence type="ECO:0000256" key="7">
    <source>
        <dbReference type="SAM" id="Phobius"/>
    </source>
</evidence>
<name>A0A4Q7TSJ4_9MICO</name>
<keyword evidence="3" id="KW-0813">Transport</keyword>
<dbReference type="PANTHER" id="PTHR42711:SF5">
    <property type="entry name" value="ABC TRANSPORTER ATP-BINDING PROTEIN NATA"/>
    <property type="match status" value="1"/>
</dbReference>
<comment type="subcellular location">
    <subcellularLocation>
        <location evidence="1">Cell membrane</location>
        <topology evidence="1">Peripheral membrane protein</topology>
    </subcellularLocation>
</comment>
<dbReference type="Proteomes" id="UP000292408">
    <property type="component" value="Unassembled WGS sequence"/>
</dbReference>
<sequence length="132" mass="14249">MRPIARPAIEFRKSYGRRAALDGVDPAIEPGRIVGLIGPNGAGKTTTTRILLDIIRPTSGEVRLLGENCRAAGPARRHRVHPGRRLRPAPLRARDDRRNRLGAAAIPVKLIAVVGMLAGAVIAFRRRDVGVS</sequence>
<keyword evidence="10" id="KW-1185">Reference proteome</keyword>
<dbReference type="Gene3D" id="3.40.50.300">
    <property type="entry name" value="P-loop containing nucleotide triphosphate hydrolases"/>
    <property type="match status" value="1"/>
</dbReference>
<keyword evidence="7" id="KW-0472">Membrane</keyword>
<evidence type="ECO:0000256" key="2">
    <source>
        <dbReference type="ARBA" id="ARBA00005417"/>
    </source>
</evidence>
<dbReference type="GO" id="GO:0005886">
    <property type="term" value="C:plasma membrane"/>
    <property type="evidence" value="ECO:0007669"/>
    <property type="project" value="UniProtKB-SubCell"/>
</dbReference>
<comment type="similarity">
    <text evidence="2">Belongs to the ABC transporter superfamily.</text>
</comment>
<comment type="caution">
    <text evidence="9">The sequence shown here is derived from an EMBL/GenBank/DDBJ whole genome shotgun (WGS) entry which is preliminary data.</text>
</comment>
<dbReference type="GO" id="GO:0046677">
    <property type="term" value="P:response to antibiotic"/>
    <property type="evidence" value="ECO:0007669"/>
    <property type="project" value="UniProtKB-KW"/>
</dbReference>
<dbReference type="GO" id="GO:0005524">
    <property type="term" value="F:ATP binding"/>
    <property type="evidence" value="ECO:0007669"/>
    <property type="project" value="UniProtKB-KW"/>
</dbReference>
<dbReference type="AlphaFoldDB" id="A0A4Q7TSJ4"/>
<protein>
    <submittedName>
        <fullName evidence="9">ABC transporter family protein</fullName>
    </submittedName>
</protein>
<organism evidence="9 10">
    <name type="scientific">Microcella alkaliphila</name>
    <dbReference type="NCBI Taxonomy" id="279828"/>
    <lineage>
        <taxon>Bacteria</taxon>
        <taxon>Bacillati</taxon>
        <taxon>Actinomycetota</taxon>
        <taxon>Actinomycetes</taxon>
        <taxon>Micrococcales</taxon>
        <taxon>Microbacteriaceae</taxon>
        <taxon>Microcella</taxon>
    </lineage>
</organism>
<dbReference type="InterPro" id="IPR003439">
    <property type="entry name" value="ABC_transporter-like_ATP-bd"/>
</dbReference>
<keyword evidence="5" id="KW-0067">ATP-binding</keyword>
<gene>
    <name evidence="9" type="ORF">EV140_1062</name>
</gene>